<evidence type="ECO:0000313" key="5">
    <source>
        <dbReference type="EMBL" id="RDW91341.1"/>
    </source>
</evidence>
<evidence type="ECO:0000256" key="1">
    <source>
        <dbReference type="ARBA" id="ARBA00023002"/>
    </source>
</evidence>
<name>A0A3D8SYU7_9HELO</name>
<dbReference type="OrthoDB" id="2735536at2759"/>
<dbReference type="AlphaFoldDB" id="A0A3D8SYU7"/>
<keyword evidence="1" id="KW-0560">Oxidoreductase</keyword>
<dbReference type="SUPFAM" id="SSF51735">
    <property type="entry name" value="NAD(P)-binding Rossmann-fold domains"/>
    <property type="match status" value="1"/>
</dbReference>
<protein>
    <recommendedName>
        <fullName evidence="4">NAD-dependent epimerase/dehydratase domain-containing protein</fullName>
    </recommendedName>
</protein>
<dbReference type="InterPro" id="IPR050425">
    <property type="entry name" value="NAD(P)_dehydrat-like"/>
</dbReference>
<dbReference type="FunFam" id="3.40.50.720:FF:000191">
    <property type="entry name" value="Methylglyoxal reductase (NADPH-dependent)"/>
    <property type="match status" value="1"/>
</dbReference>
<dbReference type="InterPro" id="IPR036291">
    <property type="entry name" value="NAD(P)-bd_dom_sf"/>
</dbReference>
<evidence type="ECO:0000259" key="4">
    <source>
        <dbReference type="Pfam" id="PF01370"/>
    </source>
</evidence>
<dbReference type="Pfam" id="PF01370">
    <property type="entry name" value="Epimerase"/>
    <property type="match status" value="1"/>
</dbReference>
<comment type="caution">
    <text evidence="5">The sequence shown here is derived from an EMBL/GenBank/DDBJ whole genome shotgun (WGS) entry which is preliminary data.</text>
</comment>
<reference evidence="5 6" key="1">
    <citation type="journal article" date="2018" name="IMA Fungus">
        <title>IMA Genome-F 9: Draft genome sequence of Annulohypoxylon stygium, Aspergillus mulundensis, Berkeleyomyces basicola (syn. Thielaviopsis basicola), Ceratocystis smalleyi, two Cercospora beticola strains, Coleophoma cylindrospora, Fusarium fracticaudum, Phialophora cf. hyalina, and Morchella septimelata.</title>
        <authorList>
            <person name="Wingfield B.D."/>
            <person name="Bills G.F."/>
            <person name="Dong Y."/>
            <person name="Huang W."/>
            <person name="Nel W.J."/>
            <person name="Swalarsk-Parry B.S."/>
            <person name="Vaghefi N."/>
            <person name="Wilken P.M."/>
            <person name="An Z."/>
            <person name="de Beer Z.W."/>
            <person name="De Vos L."/>
            <person name="Chen L."/>
            <person name="Duong T.A."/>
            <person name="Gao Y."/>
            <person name="Hammerbacher A."/>
            <person name="Kikkert J.R."/>
            <person name="Li Y."/>
            <person name="Li H."/>
            <person name="Li K."/>
            <person name="Li Q."/>
            <person name="Liu X."/>
            <person name="Ma X."/>
            <person name="Naidoo K."/>
            <person name="Pethybridge S.J."/>
            <person name="Sun J."/>
            <person name="Steenkamp E.T."/>
            <person name="van der Nest M.A."/>
            <person name="van Wyk S."/>
            <person name="Wingfield M.J."/>
            <person name="Xiong C."/>
            <person name="Yue Q."/>
            <person name="Zhang X."/>
        </authorList>
    </citation>
    <scope>NUCLEOTIDE SEQUENCE [LARGE SCALE GENOMIC DNA]</scope>
    <source>
        <strain evidence="5 6">BP5796</strain>
    </source>
</reference>
<dbReference type="Gene3D" id="3.40.50.720">
    <property type="entry name" value="NAD(P)-binding Rossmann-like Domain"/>
    <property type="match status" value="1"/>
</dbReference>
<evidence type="ECO:0000256" key="3">
    <source>
        <dbReference type="SAM" id="MobiDB-lite"/>
    </source>
</evidence>
<gene>
    <name evidence="5" type="ORF">BP5796_02506</name>
</gene>
<organism evidence="5 6">
    <name type="scientific">Coleophoma crateriformis</name>
    <dbReference type="NCBI Taxonomy" id="565419"/>
    <lineage>
        <taxon>Eukaryota</taxon>
        <taxon>Fungi</taxon>
        <taxon>Dikarya</taxon>
        <taxon>Ascomycota</taxon>
        <taxon>Pezizomycotina</taxon>
        <taxon>Leotiomycetes</taxon>
        <taxon>Helotiales</taxon>
        <taxon>Dermateaceae</taxon>
        <taxon>Coleophoma</taxon>
    </lineage>
</organism>
<comment type="similarity">
    <text evidence="2">Belongs to the NAD(P)-dependent epimerase/dehydratase family. Dihydroflavonol-4-reductase subfamily.</text>
</comment>
<dbReference type="Proteomes" id="UP000256328">
    <property type="component" value="Unassembled WGS sequence"/>
</dbReference>
<sequence>MQAIKQKMHNVLGHHEKESGRGKTVLVTGGSGYVAAEVLHAFLARGYHVRTTVRSDETAEKVKKTHEKYLHQLSFAIVKDVAAPGAHDEAVKGVDGVIHTASPFQLNVEDNVRDLLDPAVKGTTSLLTSVQKYNPSVRRVVVTASFACIVDLTKGTRPGYVYTEKDWNPVTYETASMKETDGGTAYCASKTFAERAAYDFVAENKPNFTVSTLDPPMVYGPSFNAISDLSKLNTSSADIYRLMNGSEKAVPDTTFYAFADVRDLGEAHARAYESPAAANERFAITSSRYTYQQICDIIRREFPEKKHLVPEGTPGYDGPESYTLSNEKARSVLGMEFRDLETTIKDMVTDFVATEKRLGKA</sequence>
<dbReference type="GO" id="GO:0016616">
    <property type="term" value="F:oxidoreductase activity, acting on the CH-OH group of donors, NAD or NADP as acceptor"/>
    <property type="evidence" value="ECO:0007669"/>
    <property type="project" value="TreeGrafter"/>
</dbReference>
<accession>A0A3D8SYU7</accession>
<evidence type="ECO:0000313" key="6">
    <source>
        <dbReference type="Proteomes" id="UP000256328"/>
    </source>
</evidence>
<proteinExistence type="inferred from homology"/>
<dbReference type="EMBL" id="PDLN01000003">
    <property type="protein sequence ID" value="RDW91341.1"/>
    <property type="molecule type" value="Genomic_DNA"/>
</dbReference>
<feature type="region of interest" description="Disordered" evidence="3">
    <location>
        <begin position="1"/>
        <end position="24"/>
    </location>
</feature>
<dbReference type="PANTHER" id="PTHR10366">
    <property type="entry name" value="NAD DEPENDENT EPIMERASE/DEHYDRATASE"/>
    <property type="match status" value="1"/>
</dbReference>
<feature type="domain" description="NAD-dependent epimerase/dehydratase" evidence="4">
    <location>
        <begin position="25"/>
        <end position="280"/>
    </location>
</feature>
<evidence type="ECO:0000256" key="2">
    <source>
        <dbReference type="ARBA" id="ARBA00023445"/>
    </source>
</evidence>
<keyword evidence="6" id="KW-1185">Reference proteome</keyword>
<dbReference type="CDD" id="cd05227">
    <property type="entry name" value="AR_SDR_e"/>
    <property type="match status" value="1"/>
</dbReference>
<dbReference type="PANTHER" id="PTHR10366:SF564">
    <property type="entry name" value="STEROL-4-ALPHA-CARBOXYLATE 3-DEHYDROGENASE, DECARBOXYLATING"/>
    <property type="match status" value="1"/>
</dbReference>
<dbReference type="InterPro" id="IPR001509">
    <property type="entry name" value="Epimerase_deHydtase"/>
</dbReference>